<dbReference type="AlphaFoldDB" id="A0A844G8Q8"/>
<evidence type="ECO:0008006" key="3">
    <source>
        <dbReference type="Google" id="ProtNLM"/>
    </source>
</evidence>
<accession>A0A844G8Q8</accession>
<protein>
    <recommendedName>
        <fullName evidence="3">Hpr(Ser) kinase/phosphatase</fullName>
    </recommendedName>
</protein>
<evidence type="ECO:0000313" key="2">
    <source>
        <dbReference type="Proteomes" id="UP000435649"/>
    </source>
</evidence>
<keyword evidence="2" id="KW-1185">Reference proteome</keyword>
<dbReference type="RefSeq" id="WP_154420471.1">
    <property type="nucleotide sequence ID" value="NZ_VUNS01000033.1"/>
</dbReference>
<comment type="caution">
    <text evidence="1">The sequence shown here is derived from an EMBL/GenBank/DDBJ whole genome shotgun (WGS) entry which is preliminary data.</text>
</comment>
<dbReference type="Proteomes" id="UP000435649">
    <property type="component" value="Unassembled WGS sequence"/>
</dbReference>
<gene>
    <name evidence="1" type="ORF">FYJ85_19755</name>
</gene>
<organism evidence="1 2">
    <name type="scientific">Victivallis lenta</name>
    <dbReference type="NCBI Taxonomy" id="2606640"/>
    <lineage>
        <taxon>Bacteria</taxon>
        <taxon>Pseudomonadati</taxon>
        <taxon>Lentisphaerota</taxon>
        <taxon>Lentisphaeria</taxon>
        <taxon>Victivallales</taxon>
        <taxon>Victivallaceae</taxon>
        <taxon>Victivallis</taxon>
    </lineage>
</organism>
<dbReference type="EMBL" id="VUNS01000033">
    <property type="protein sequence ID" value="MST99265.1"/>
    <property type="molecule type" value="Genomic_DNA"/>
</dbReference>
<reference evidence="1 2" key="1">
    <citation type="submission" date="2019-08" db="EMBL/GenBank/DDBJ databases">
        <title>In-depth cultivation of the pig gut microbiome towards novel bacterial diversity and tailored functional studies.</title>
        <authorList>
            <person name="Wylensek D."/>
            <person name="Hitch T.C.A."/>
            <person name="Clavel T."/>
        </authorList>
    </citation>
    <scope>NUCLEOTIDE SEQUENCE [LARGE SCALE GENOMIC DNA]</scope>
    <source>
        <strain evidence="1 2">BBE-744-WT-12</strain>
    </source>
</reference>
<name>A0A844G8Q8_9BACT</name>
<proteinExistence type="predicted"/>
<dbReference type="SUPFAM" id="SSF53795">
    <property type="entry name" value="PEP carboxykinase-like"/>
    <property type="match status" value="1"/>
</dbReference>
<sequence length="287" mass="30677">MSELVLPLRTGSPLIVRDSAAGRPGCLDRLALLTGGKVRDAVSAASPQCEITVEAPSGRSCSELAAWRRYALLLDRDNDGFVITLRKGETGSPPPIPVGLWQLGLLTACISAVLRGARILPVHGALLAVSKGGLLLCGQSGMGKSTTSRRWQAAGGSVPADDMVLLECGGEEVIAHPLPTWSRCRESLEGASYPFEPALPVAGVFALARGEEREELKEAASREFFMSIYSACCCFASPLVRLLPQEERERLLAAIRETADRLAEVSPPTALFAHLDGNLQKTLKDYL</sequence>
<dbReference type="Gene3D" id="3.40.50.300">
    <property type="entry name" value="P-loop containing nucleotide triphosphate hydrolases"/>
    <property type="match status" value="1"/>
</dbReference>
<evidence type="ECO:0000313" key="1">
    <source>
        <dbReference type="EMBL" id="MST99265.1"/>
    </source>
</evidence>
<dbReference type="InterPro" id="IPR027417">
    <property type="entry name" value="P-loop_NTPase"/>
</dbReference>